<evidence type="ECO:0000256" key="4">
    <source>
        <dbReference type="ARBA" id="ARBA00022692"/>
    </source>
</evidence>
<dbReference type="GeneID" id="86052110"/>
<dbReference type="AlphaFoldDB" id="A0A6N7WCG4"/>
<feature type="transmembrane region" description="Helical" evidence="7">
    <location>
        <begin position="81"/>
        <end position="108"/>
    </location>
</feature>
<dbReference type="InterPro" id="IPR000515">
    <property type="entry name" value="MetI-like"/>
</dbReference>
<dbReference type="Proteomes" id="UP000436047">
    <property type="component" value="Unassembled WGS sequence"/>
</dbReference>
<feature type="transmembrane region" description="Helical" evidence="7">
    <location>
        <begin position="17"/>
        <end position="41"/>
    </location>
</feature>
<keyword evidence="5 7" id="KW-1133">Transmembrane helix</keyword>
<dbReference type="GO" id="GO:0055085">
    <property type="term" value="P:transmembrane transport"/>
    <property type="evidence" value="ECO:0007669"/>
    <property type="project" value="InterPro"/>
</dbReference>
<evidence type="ECO:0000256" key="7">
    <source>
        <dbReference type="SAM" id="Phobius"/>
    </source>
</evidence>
<dbReference type="RefSeq" id="WP_154463479.1">
    <property type="nucleotide sequence ID" value="NZ_JAXDZL010000140.1"/>
</dbReference>
<evidence type="ECO:0000313" key="10">
    <source>
        <dbReference type="Proteomes" id="UP000436047"/>
    </source>
</evidence>
<sequence>METQTGSNRKFSSNRRVFNIISVVLLSLLTLFCTLPFWLILSGSFTSQDSILTDGYRLLPKIFSLEAYQFLFKAPEDMLHAYGVTIFVTAVGTFSSMIVTSMAAYALSSRDFIYRNTVSFFFYFTTVFGGGLVPWYIFNMKYLHFKNNYISLILPTLVNVTYLLILKSYMANIPEAVFESARLDGANDWTIYRRIALPLSKAGLATVGLFIALNYWNDWYAAMLYIDDDRMYPLQYYLNDILNKSQGMMNAAARAGIPSAQVPSEPVKLAMTVVATGPIVLLYPFLQKYFVKGVTIGAVKG</sequence>
<evidence type="ECO:0000313" key="9">
    <source>
        <dbReference type="EMBL" id="MSS87404.1"/>
    </source>
</evidence>
<evidence type="ECO:0000256" key="3">
    <source>
        <dbReference type="ARBA" id="ARBA00022475"/>
    </source>
</evidence>
<dbReference type="Gene3D" id="1.10.3720.10">
    <property type="entry name" value="MetI-like"/>
    <property type="match status" value="1"/>
</dbReference>
<dbReference type="PANTHER" id="PTHR43744:SF9">
    <property type="entry name" value="POLYGALACTURONAN_RHAMNOGALACTURONAN TRANSPORT SYSTEM PERMEASE PROTEIN YTCP"/>
    <property type="match status" value="1"/>
</dbReference>
<gene>
    <name evidence="9" type="ORF">FYJ45_03270</name>
</gene>
<dbReference type="InterPro" id="IPR035906">
    <property type="entry name" value="MetI-like_sf"/>
</dbReference>
<evidence type="ECO:0000259" key="8">
    <source>
        <dbReference type="PROSITE" id="PS50928"/>
    </source>
</evidence>
<comment type="subcellular location">
    <subcellularLocation>
        <location evidence="1">Cell membrane</location>
        <topology evidence="1">Multi-pass membrane protein</topology>
    </subcellularLocation>
</comment>
<comment type="caution">
    <text evidence="9">The sequence shown here is derived from an EMBL/GenBank/DDBJ whole genome shotgun (WGS) entry which is preliminary data.</text>
</comment>
<name>A0A6N7WCG4_9FIRM</name>
<keyword evidence="10" id="KW-1185">Reference proteome</keyword>
<dbReference type="EMBL" id="VUMI01000004">
    <property type="protein sequence ID" value="MSS87404.1"/>
    <property type="molecule type" value="Genomic_DNA"/>
</dbReference>
<dbReference type="PANTHER" id="PTHR43744">
    <property type="entry name" value="ABC TRANSPORTER PERMEASE PROTEIN MG189-RELATED-RELATED"/>
    <property type="match status" value="1"/>
</dbReference>
<reference evidence="9 10" key="1">
    <citation type="submission" date="2019-08" db="EMBL/GenBank/DDBJ databases">
        <title>In-depth cultivation of the pig gut microbiome towards novel bacterial diversity and tailored functional studies.</title>
        <authorList>
            <person name="Wylensek D."/>
            <person name="Hitch T.C.A."/>
            <person name="Clavel T."/>
        </authorList>
    </citation>
    <scope>NUCLEOTIDE SEQUENCE [LARGE SCALE GENOMIC DNA]</scope>
    <source>
        <strain evidence="9 10">WCA-389-WT-23B</strain>
    </source>
</reference>
<keyword evidence="4 7" id="KW-0812">Transmembrane</keyword>
<keyword evidence="3" id="KW-1003">Cell membrane</keyword>
<evidence type="ECO:0000256" key="5">
    <source>
        <dbReference type="ARBA" id="ARBA00022989"/>
    </source>
</evidence>
<evidence type="ECO:0000256" key="2">
    <source>
        <dbReference type="ARBA" id="ARBA00022448"/>
    </source>
</evidence>
<evidence type="ECO:0000256" key="1">
    <source>
        <dbReference type="ARBA" id="ARBA00004651"/>
    </source>
</evidence>
<feature type="transmembrane region" description="Helical" evidence="7">
    <location>
        <begin position="120"/>
        <end position="137"/>
    </location>
</feature>
<evidence type="ECO:0000256" key="6">
    <source>
        <dbReference type="ARBA" id="ARBA00023136"/>
    </source>
</evidence>
<feature type="transmembrane region" description="Helical" evidence="7">
    <location>
        <begin position="195"/>
        <end position="216"/>
    </location>
</feature>
<organism evidence="9 10">
    <name type="scientific">Eisenbergiella porci</name>
    <dbReference type="NCBI Taxonomy" id="2652274"/>
    <lineage>
        <taxon>Bacteria</taxon>
        <taxon>Bacillati</taxon>
        <taxon>Bacillota</taxon>
        <taxon>Clostridia</taxon>
        <taxon>Lachnospirales</taxon>
        <taxon>Lachnospiraceae</taxon>
        <taxon>Eisenbergiella</taxon>
    </lineage>
</organism>
<dbReference type="CDD" id="cd06261">
    <property type="entry name" value="TM_PBP2"/>
    <property type="match status" value="1"/>
</dbReference>
<proteinExistence type="predicted"/>
<accession>A0A6N7WCG4</accession>
<dbReference type="GO" id="GO:0005886">
    <property type="term" value="C:plasma membrane"/>
    <property type="evidence" value="ECO:0007669"/>
    <property type="project" value="UniProtKB-SubCell"/>
</dbReference>
<keyword evidence="2" id="KW-0813">Transport</keyword>
<dbReference type="SUPFAM" id="SSF161098">
    <property type="entry name" value="MetI-like"/>
    <property type="match status" value="1"/>
</dbReference>
<keyword evidence="6 7" id="KW-0472">Membrane</keyword>
<feature type="transmembrane region" description="Helical" evidence="7">
    <location>
        <begin position="149"/>
        <end position="166"/>
    </location>
</feature>
<feature type="transmembrane region" description="Helical" evidence="7">
    <location>
        <begin position="269"/>
        <end position="286"/>
    </location>
</feature>
<dbReference type="PROSITE" id="PS50928">
    <property type="entry name" value="ABC_TM1"/>
    <property type="match status" value="1"/>
</dbReference>
<feature type="domain" description="ABC transmembrane type-1" evidence="8">
    <location>
        <begin position="82"/>
        <end position="286"/>
    </location>
</feature>
<protein>
    <submittedName>
        <fullName evidence="9">Carbohydrate ABC transporter permease</fullName>
    </submittedName>
</protein>